<evidence type="ECO:0000313" key="1">
    <source>
        <dbReference type="EMBL" id="AEW94247.1"/>
    </source>
</evidence>
<dbReference type="EMBL" id="CP003219">
    <property type="protein sequence ID" value="AEW94247.1"/>
    <property type="molecule type" value="Genomic_DNA"/>
</dbReference>
<name>G8WRW3_STREN</name>
<dbReference type="eggNOG" id="COG0167">
    <property type="taxonomic scope" value="Bacteria"/>
</dbReference>
<evidence type="ECO:0008006" key="3">
    <source>
        <dbReference type="Google" id="ProtNLM"/>
    </source>
</evidence>
<dbReference type="GO" id="GO:0008233">
    <property type="term" value="F:peptidase activity"/>
    <property type="evidence" value="ECO:0007669"/>
    <property type="project" value="InterPro"/>
</dbReference>
<dbReference type="PANTHER" id="PTHR41775:SF1">
    <property type="entry name" value="PEPTIDASE M6-LIKE DOMAIN-CONTAINING PROTEIN"/>
    <property type="match status" value="1"/>
</dbReference>
<dbReference type="NCBIfam" id="TIGR03296">
    <property type="entry name" value="M6dom_TIGR03296"/>
    <property type="match status" value="1"/>
</dbReference>
<gene>
    <name evidence="1" type="ordered locus">SCATT_18760</name>
</gene>
<dbReference type="STRING" id="1003195.SCATT_18760"/>
<evidence type="ECO:0000313" key="2">
    <source>
        <dbReference type="Proteomes" id="UP000007842"/>
    </source>
</evidence>
<accession>G8WRW3</accession>
<dbReference type="HOGENOM" id="CLU_038711_1_0_11"/>
<organism evidence="1 2">
    <name type="scientific">Streptantibioticus cattleyicolor (strain ATCC 35852 / DSM 46488 / JCM 4925 / NBRC 14057 / NRRL 8057)</name>
    <name type="common">Streptomyces cattleya</name>
    <dbReference type="NCBI Taxonomy" id="1003195"/>
    <lineage>
        <taxon>Bacteria</taxon>
        <taxon>Bacillati</taxon>
        <taxon>Actinomycetota</taxon>
        <taxon>Actinomycetes</taxon>
        <taxon>Kitasatosporales</taxon>
        <taxon>Streptomycetaceae</taxon>
        <taxon>Streptantibioticus</taxon>
    </lineage>
</organism>
<dbReference type="PANTHER" id="PTHR41775">
    <property type="entry name" value="SECRETED PROTEIN-RELATED"/>
    <property type="match status" value="1"/>
</dbReference>
<dbReference type="OrthoDB" id="8780795at2"/>
<dbReference type="KEGG" id="scy:SCATT_18760"/>
<protein>
    <recommendedName>
        <fullName evidence="3">M6 family metalloprotease domain-containing protein</fullName>
    </recommendedName>
</protein>
<dbReference type="InterPro" id="IPR008757">
    <property type="entry name" value="Peptidase_M6-like_domain"/>
</dbReference>
<dbReference type="GO" id="GO:0006508">
    <property type="term" value="P:proteolysis"/>
    <property type="evidence" value="ECO:0007669"/>
    <property type="project" value="InterPro"/>
</dbReference>
<dbReference type="AlphaFoldDB" id="G8WRW3"/>
<dbReference type="Proteomes" id="UP000007842">
    <property type="component" value="Chromosome"/>
</dbReference>
<sequence>MRAHGIADVPRRTPDRDRRIARRATALLWGFAALVAWTLATGPAVAVPRGGPCALERTAVRHSEGVSDWDPAYPRPRGELRAVLLFLAFPGHRPETPPAELATDHFPATTAYFARASYGRFRLRPRVVPRWFTMPRPAGAYAIHRDWAAAPRGRYLRDAVAAVGHAVDLGRYPVVYLVADPGAPGVDSDATKVISLDRPLPAPGSGVRRFVTVFEHRPPDRNVLAHETNHVFDLPDLYARPPDGGGAGAGWDTRVGDWDLMGSQFGLAPDLFGWHKWKYGWLDGDQVACAARRGTSTARLAPVEAPGRGTRLLVVPTSAVSALAAEARTTRGNDATSCAEGVLLYEVRTDVPSGQGPIRVLDGHPGTGGCYGDSVYPPLADAPLRSGESYAHRYGPGRDAVIRFRVGRRDRSGGWPVTVEKR</sequence>
<reference evidence="2" key="1">
    <citation type="submission" date="2011-12" db="EMBL/GenBank/DDBJ databases">
        <title>Complete genome sequence of Streptomyces cattleya strain DSM 46488.</title>
        <authorList>
            <person name="Ou H.-Y."/>
            <person name="Li P."/>
            <person name="Zhao C."/>
            <person name="O'Hagan D."/>
            <person name="Deng Z."/>
        </authorList>
    </citation>
    <scope>NUCLEOTIDE SEQUENCE [LARGE SCALE GENOMIC DNA]</scope>
    <source>
        <strain evidence="2">ATCC 35852 / DSM 46488 / JCM 4925 / NBRC 14057 / NRRL 8057</strain>
    </source>
</reference>
<keyword evidence="2" id="KW-1185">Reference proteome</keyword>
<dbReference type="PATRIC" id="fig|1003195.29.peg.1885"/>
<proteinExistence type="predicted"/>